<accession>B7QF44</accession>
<reference evidence="4" key="2">
    <citation type="submission" date="2020-05" db="UniProtKB">
        <authorList>
            <consortium name="EnsemblMetazoa"/>
        </authorList>
    </citation>
    <scope>IDENTIFICATION</scope>
    <source>
        <strain evidence="4">wikel</strain>
    </source>
</reference>
<dbReference type="GO" id="GO:0001522">
    <property type="term" value="P:pseudouridine synthesis"/>
    <property type="evidence" value="ECO:0007669"/>
    <property type="project" value="InterPro"/>
</dbReference>
<dbReference type="PANTHER" id="PTHR13195:SF0">
    <property type="entry name" value="PSEUDOURIDYLATE SYNTHASE TRUB2, MITOCHONDRIAL"/>
    <property type="match status" value="1"/>
</dbReference>
<feature type="domain" description="Pseudouridine synthase II N-terminal" evidence="2">
    <location>
        <begin position="106"/>
        <end position="232"/>
    </location>
</feature>
<reference evidence="3 5" key="1">
    <citation type="submission" date="2008-03" db="EMBL/GenBank/DDBJ databases">
        <title>Annotation of Ixodes scapularis.</title>
        <authorList>
            <consortium name="Ixodes scapularis Genome Project Consortium"/>
            <person name="Caler E."/>
            <person name="Hannick L.I."/>
            <person name="Bidwell S."/>
            <person name="Joardar V."/>
            <person name="Thiagarajan M."/>
            <person name="Amedeo P."/>
            <person name="Galinsky K.J."/>
            <person name="Schobel S."/>
            <person name="Inman J."/>
            <person name="Hostetler J."/>
            <person name="Miller J."/>
            <person name="Hammond M."/>
            <person name="Megy K."/>
            <person name="Lawson D."/>
            <person name="Kodira C."/>
            <person name="Sutton G."/>
            <person name="Meyer J."/>
            <person name="Hill C.A."/>
            <person name="Birren B."/>
            <person name="Nene V."/>
            <person name="Collins F."/>
            <person name="Alarcon-Chaidez F."/>
            <person name="Wikel S."/>
            <person name="Strausberg R."/>
        </authorList>
    </citation>
    <scope>NUCLEOTIDE SEQUENCE [LARGE SCALE GENOMIC DNA]</scope>
    <source>
        <strain evidence="5">Wikel</strain>
        <strain evidence="3">Wikel colony</strain>
    </source>
</reference>
<dbReference type="EnsemblMetazoa" id="ISCW022660-RA">
    <property type="protein sequence ID" value="ISCW022660-PA"/>
    <property type="gene ID" value="ISCW022660"/>
</dbReference>
<dbReference type="STRING" id="6945.B7QF44"/>
<dbReference type="GO" id="GO:0006396">
    <property type="term" value="P:RNA processing"/>
    <property type="evidence" value="ECO:0007669"/>
    <property type="project" value="InterPro"/>
</dbReference>
<evidence type="ECO:0000313" key="3">
    <source>
        <dbReference type="EMBL" id="EEC17466.1"/>
    </source>
</evidence>
<dbReference type="GO" id="GO:0003723">
    <property type="term" value="F:RNA binding"/>
    <property type="evidence" value="ECO:0007669"/>
    <property type="project" value="InterPro"/>
</dbReference>
<dbReference type="VEuPathDB" id="VectorBase:ISCP_013897"/>
<dbReference type="HOGENOM" id="CLU_032087_1_1_1"/>
<dbReference type="FunCoup" id="B7QF44">
    <property type="interactions" value="526"/>
</dbReference>
<name>B7QF44_IXOSC</name>
<dbReference type="OrthoDB" id="9995526at2759"/>
<dbReference type="Proteomes" id="UP000001555">
    <property type="component" value="Unassembled WGS sequence"/>
</dbReference>
<dbReference type="EMBL" id="ABJB010599490">
    <property type="status" value="NOT_ANNOTATED_CDS"/>
    <property type="molecule type" value="Genomic_DNA"/>
</dbReference>
<dbReference type="Gene3D" id="3.30.2350.10">
    <property type="entry name" value="Pseudouridine synthase"/>
    <property type="match status" value="1"/>
</dbReference>
<keyword evidence="5" id="KW-1185">Reference proteome</keyword>
<dbReference type="VEuPathDB" id="VectorBase:ISCW022660"/>
<evidence type="ECO:0000313" key="4">
    <source>
        <dbReference type="EnsemblMetazoa" id="ISCW022660-PA"/>
    </source>
</evidence>
<protein>
    <recommendedName>
        <fullName evidence="2">Pseudouridine synthase II N-terminal domain-containing protein</fullName>
    </recommendedName>
</protein>
<organism>
    <name type="scientific">Ixodes scapularis</name>
    <name type="common">Black-legged tick</name>
    <name type="synonym">Deer tick</name>
    <dbReference type="NCBI Taxonomy" id="6945"/>
    <lineage>
        <taxon>Eukaryota</taxon>
        <taxon>Metazoa</taxon>
        <taxon>Ecdysozoa</taxon>
        <taxon>Arthropoda</taxon>
        <taxon>Chelicerata</taxon>
        <taxon>Arachnida</taxon>
        <taxon>Acari</taxon>
        <taxon>Parasitiformes</taxon>
        <taxon>Ixodida</taxon>
        <taxon>Ixodoidea</taxon>
        <taxon>Ixodidae</taxon>
        <taxon>Ixodinae</taxon>
        <taxon>Ixodes</taxon>
    </lineage>
</organism>
<proteinExistence type="inferred from homology"/>
<sequence length="325" mass="36714">MALQTVTYAPRAFELLRGFFCIYKPANLSIHNVRKIIIGNLCRDLNEMEVRPPTDFVKIVGSLASGKELTITTVPNLADHPLVVGQRYQAKDIKLTWVHDIGRYPSGVVVMGVNASHKKLLKLRHSNQLRTYELRGEFGKASDTLTPDSKIVEQATYGHITIAKMERLLSSIQATHQVQAFKYSGVHMDTQEAYELAAAGTVRPADKSPTLIYNIRCTEFDLPYFTLEVSCLNEDASYLLQLVHDIGLRLRSCALCHRVRQVRYGQFGLDHALLRKHWSLEHILNNINHCRHLVTWEQLEPSSPHLVDVDVSFGSPARTFGGTRD</sequence>
<dbReference type="PaxDb" id="6945-B7QF44"/>
<dbReference type="InterPro" id="IPR002501">
    <property type="entry name" value="PsdUridine_synth_N"/>
</dbReference>
<dbReference type="SUPFAM" id="SSF55120">
    <property type="entry name" value="Pseudouridine synthase"/>
    <property type="match status" value="1"/>
</dbReference>
<dbReference type="KEGG" id="isc:8040321"/>
<evidence type="ECO:0000313" key="5">
    <source>
        <dbReference type="Proteomes" id="UP000001555"/>
    </source>
</evidence>
<feature type="non-terminal residue" evidence="3">
    <location>
        <position position="325"/>
    </location>
</feature>
<dbReference type="EMBL" id="DS923918">
    <property type="protein sequence ID" value="EEC17466.1"/>
    <property type="molecule type" value="Genomic_DNA"/>
</dbReference>
<dbReference type="PANTHER" id="PTHR13195">
    <property type="entry name" value="PSEUDOURIDINE SYNTHASE-RELATED"/>
    <property type="match status" value="1"/>
</dbReference>
<evidence type="ECO:0000256" key="1">
    <source>
        <dbReference type="ARBA" id="ARBA00008999"/>
    </source>
</evidence>
<dbReference type="AlphaFoldDB" id="B7QF44"/>
<dbReference type="EMBL" id="ABJB010278162">
    <property type="status" value="NOT_ANNOTATED_CDS"/>
    <property type="molecule type" value="Genomic_DNA"/>
</dbReference>
<dbReference type="Pfam" id="PF01509">
    <property type="entry name" value="TruB_N"/>
    <property type="match status" value="1"/>
</dbReference>
<dbReference type="VEuPathDB" id="VectorBase:ISCI022660"/>
<gene>
    <name evidence="4" type="primary">8040321</name>
    <name evidence="3" type="ORF">IscW_ISCW022660</name>
</gene>
<dbReference type="GO" id="GO:0009982">
    <property type="term" value="F:pseudouridine synthase activity"/>
    <property type="evidence" value="ECO:0007669"/>
    <property type="project" value="InterPro"/>
</dbReference>
<dbReference type="EMBL" id="ABJB010341161">
    <property type="status" value="NOT_ANNOTATED_CDS"/>
    <property type="molecule type" value="Genomic_DNA"/>
</dbReference>
<evidence type="ECO:0000259" key="2">
    <source>
        <dbReference type="Pfam" id="PF01509"/>
    </source>
</evidence>
<dbReference type="InterPro" id="IPR039048">
    <property type="entry name" value="Trub2"/>
</dbReference>
<dbReference type="InterPro" id="IPR020103">
    <property type="entry name" value="PsdUridine_synth_cat_dom_sf"/>
</dbReference>
<dbReference type="InParanoid" id="B7QF44"/>
<comment type="similarity">
    <text evidence="1">Belongs to the pseudouridine synthase TruB family.</text>
</comment>
<dbReference type="EMBL" id="ABJB011036885">
    <property type="status" value="NOT_ANNOTATED_CDS"/>
    <property type="molecule type" value="Genomic_DNA"/>
</dbReference>